<feature type="region of interest" description="Disordered" evidence="1">
    <location>
        <begin position="28"/>
        <end position="92"/>
    </location>
</feature>
<reference evidence="2" key="1">
    <citation type="submission" date="2019-12" db="EMBL/GenBank/DDBJ databases">
        <title>Genome sequencing and annotation of Brassica cretica.</title>
        <authorList>
            <person name="Studholme D.J."/>
            <person name="Sarris P.F."/>
        </authorList>
    </citation>
    <scope>NUCLEOTIDE SEQUENCE</scope>
    <source>
        <strain evidence="2">PFS-001/15</strain>
        <tissue evidence="2">Leaf</tissue>
    </source>
</reference>
<evidence type="ECO:0000256" key="1">
    <source>
        <dbReference type="SAM" id="MobiDB-lite"/>
    </source>
</evidence>
<comment type="caution">
    <text evidence="2">The sequence shown here is derived from an EMBL/GenBank/DDBJ whole genome shotgun (WGS) entry which is preliminary data.</text>
</comment>
<organism evidence="2 3">
    <name type="scientific">Brassica cretica</name>
    <name type="common">Mustard</name>
    <dbReference type="NCBI Taxonomy" id="69181"/>
    <lineage>
        <taxon>Eukaryota</taxon>
        <taxon>Viridiplantae</taxon>
        <taxon>Streptophyta</taxon>
        <taxon>Embryophyta</taxon>
        <taxon>Tracheophyta</taxon>
        <taxon>Spermatophyta</taxon>
        <taxon>Magnoliopsida</taxon>
        <taxon>eudicotyledons</taxon>
        <taxon>Gunneridae</taxon>
        <taxon>Pentapetalae</taxon>
        <taxon>rosids</taxon>
        <taxon>malvids</taxon>
        <taxon>Brassicales</taxon>
        <taxon>Brassicaceae</taxon>
        <taxon>Brassiceae</taxon>
        <taxon>Brassica</taxon>
    </lineage>
</organism>
<proteinExistence type="predicted"/>
<dbReference type="AlphaFoldDB" id="A0A8S9H0P5"/>
<evidence type="ECO:0000313" key="2">
    <source>
        <dbReference type="EMBL" id="KAF2552481.1"/>
    </source>
</evidence>
<dbReference type="EMBL" id="QGKW02001988">
    <property type="protein sequence ID" value="KAF2552481.1"/>
    <property type="molecule type" value="Genomic_DNA"/>
</dbReference>
<sequence>MEPLSRDVSATKTQSAVIEGAARDLVAVQNKSSPVEEEEKYESCKENISIDSQLQEKHPGAVETLPGSDTDEDDNSVESGGKRLRKKSQKIRGVYTPDARLKGLFEED</sequence>
<accession>A0A8S9H0P5</accession>
<protein>
    <submittedName>
        <fullName evidence="2">Uncharacterized protein</fullName>
    </submittedName>
</protein>
<gene>
    <name evidence="2" type="ORF">F2Q68_00033813</name>
</gene>
<name>A0A8S9H0P5_BRACR</name>
<evidence type="ECO:0000313" key="3">
    <source>
        <dbReference type="Proteomes" id="UP000712281"/>
    </source>
</evidence>
<dbReference type="Proteomes" id="UP000712281">
    <property type="component" value="Unassembled WGS sequence"/>
</dbReference>